<dbReference type="AlphaFoldDB" id="U4R1T3"/>
<gene>
    <name evidence="1" type="ORF">L323_11885</name>
</gene>
<comment type="caution">
    <text evidence="1">The sequence shown here is derived from an EMBL/GenBank/DDBJ whole genome shotgun (WGS) entry which is preliminary data.</text>
</comment>
<organism evidence="1 2">
    <name type="scientific">Ruminiclostridium papyrosolvens C7</name>
    <dbReference type="NCBI Taxonomy" id="1330534"/>
    <lineage>
        <taxon>Bacteria</taxon>
        <taxon>Bacillati</taxon>
        <taxon>Bacillota</taxon>
        <taxon>Clostridia</taxon>
        <taxon>Eubacteriales</taxon>
        <taxon>Oscillospiraceae</taxon>
        <taxon>Ruminiclostridium</taxon>
    </lineage>
</organism>
<proteinExistence type="predicted"/>
<sequence length="130" mass="14737">MQFADLLIKTVFIECKRVEFWDNVLFVDNVSKLWCVKGPKDITPRIYRFSELVSYEYYRTSEDVISGNTLNVLLGGKASGEIGAIAAGAGSRKIQNYTKTLKLVIFLKELNNSRIVINLTSNKNTKKLLQ</sequence>
<accession>U4R1T3</accession>
<protein>
    <submittedName>
        <fullName evidence="1">Uncharacterized protein</fullName>
    </submittedName>
</protein>
<name>U4R1T3_9FIRM</name>
<dbReference type="Proteomes" id="UP000016860">
    <property type="component" value="Unassembled WGS sequence"/>
</dbReference>
<dbReference type="EMBL" id="ATAY01000039">
    <property type="protein sequence ID" value="EPR11497.1"/>
    <property type="molecule type" value="Genomic_DNA"/>
</dbReference>
<evidence type="ECO:0000313" key="1">
    <source>
        <dbReference type="EMBL" id="EPR11497.1"/>
    </source>
</evidence>
<evidence type="ECO:0000313" key="2">
    <source>
        <dbReference type="Proteomes" id="UP000016860"/>
    </source>
</evidence>
<reference evidence="1 2" key="1">
    <citation type="journal article" date="2013" name="Genome Announc.">
        <title>Draft Genome Sequence of the Cellulolytic Bacterium Clostridium papyrosolvens C7 (ATCC 700395).</title>
        <authorList>
            <person name="Zepeda V."/>
            <person name="Dassa B."/>
            <person name="Borovok I."/>
            <person name="Lamed R."/>
            <person name="Bayer E.A."/>
            <person name="Cate J.H."/>
        </authorList>
    </citation>
    <scope>NUCLEOTIDE SEQUENCE [LARGE SCALE GENOMIC DNA]</scope>
    <source>
        <strain evidence="1 2">C7</strain>
    </source>
</reference>